<dbReference type="InterPro" id="IPR004732">
    <property type="entry name" value="Transaldolase_2"/>
</dbReference>
<dbReference type="PANTHER" id="PTHR10683:SF31">
    <property type="entry name" value="TRANSALDOLASE"/>
    <property type="match status" value="1"/>
</dbReference>
<evidence type="ECO:0000256" key="10">
    <source>
        <dbReference type="ARBA" id="ARBA00048810"/>
    </source>
</evidence>
<evidence type="ECO:0000313" key="12">
    <source>
        <dbReference type="EMBL" id="CUU40980.1"/>
    </source>
</evidence>
<evidence type="ECO:0000313" key="15">
    <source>
        <dbReference type="Proteomes" id="UP000064525"/>
    </source>
</evidence>
<dbReference type="InterPro" id="IPR018225">
    <property type="entry name" value="Transaldolase_AS"/>
</dbReference>
<dbReference type="InterPro" id="IPR001585">
    <property type="entry name" value="TAL/FSA"/>
</dbReference>
<dbReference type="STRING" id="76936.BN2458_PEG2097"/>
<comment type="similarity">
    <text evidence="4 11">Belongs to the transaldolase family. Type 2 subfamily.</text>
</comment>
<dbReference type="UniPathway" id="UPA00115">
    <property type="reaction ID" value="UER00414"/>
</dbReference>
<dbReference type="Pfam" id="PF00923">
    <property type="entry name" value="TAL_FSA"/>
    <property type="match status" value="1"/>
</dbReference>
<keyword evidence="14" id="KW-1185">Reference proteome</keyword>
<dbReference type="RefSeq" id="WP_034326344.1">
    <property type="nucleotide sequence ID" value="NZ_CAJTQN010000001.1"/>
</dbReference>
<dbReference type="PIRSF" id="PIRSF036915">
    <property type="entry name" value="Trnald_Bac_Plnt"/>
    <property type="match status" value="1"/>
</dbReference>
<dbReference type="EMBL" id="JRPF02000003">
    <property type="protein sequence ID" value="TLD78956.1"/>
    <property type="molecule type" value="Genomic_DNA"/>
</dbReference>
<dbReference type="GO" id="GO:0005737">
    <property type="term" value="C:cytoplasm"/>
    <property type="evidence" value="ECO:0007669"/>
    <property type="project" value="UniProtKB-SubCell"/>
</dbReference>
<dbReference type="GO" id="GO:0004801">
    <property type="term" value="F:transaldolase activity"/>
    <property type="evidence" value="ECO:0007669"/>
    <property type="project" value="UniProtKB-UniRule"/>
</dbReference>
<keyword evidence="8 11" id="KW-0570">Pentose shunt</keyword>
<evidence type="ECO:0000313" key="13">
    <source>
        <dbReference type="EMBL" id="TLD78956.1"/>
    </source>
</evidence>
<keyword evidence="7 11" id="KW-0808">Transferase</keyword>
<comment type="function">
    <text evidence="1 11">Transaldolase is important for the balance of metabolites in the pentose-phosphate pathway.</text>
</comment>
<dbReference type="KEGG" id="hty:BN2458_PEG2097"/>
<reference evidence="13 14" key="1">
    <citation type="journal article" date="2014" name="Genome Announc.">
        <title>Draft genome sequences of eight enterohepatic helicobacter species isolated from both laboratory and wild rodents.</title>
        <authorList>
            <person name="Sheh A."/>
            <person name="Shen Z."/>
            <person name="Fox J.G."/>
        </authorList>
    </citation>
    <scope>NUCLEOTIDE SEQUENCE [LARGE SCALE GENOMIC DNA]</scope>
    <source>
        <strain evidence="13 14">MIT 98-6810</strain>
    </source>
</reference>
<dbReference type="Gene3D" id="3.20.20.70">
    <property type="entry name" value="Aldolase class I"/>
    <property type="match status" value="1"/>
</dbReference>
<evidence type="ECO:0000256" key="5">
    <source>
        <dbReference type="ARBA" id="ARBA00013151"/>
    </source>
</evidence>
<comment type="subcellular location">
    <subcellularLocation>
        <location evidence="2 11">Cytoplasm</location>
    </subcellularLocation>
</comment>
<organism evidence="12 15">
    <name type="scientific">Helicobacter typhlonius</name>
    <dbReference type="NCBI Taxonomy" id="76936"/>
    <lineage>
        <taxon>Bacteria</taxon>
        <taxon>Pseudomonadati</taxon>
        <taxon>Campylobacterota</taxon>
        <taxon>Epsilonproteobacteria</taxon>
        <taxon>Campylobacterales</taxon>
        <taxon>Helicobacteraceae</taxon>
        <taxon>Helicobacter</taxon>
    </lineage>
</organism>
<feature type="active site" description="Schiff-base intermediate with substrate" evidence="11">
    <location>
        <position position="125"/>
    </location>
</feature>
<dbReference type="OrthoDB" id="9809101at2"/>
<keyword evidence="9 11" id="KW-0704">Schiff base</keyword>
<reference evidence="15" key="2">
    <citation type="submission" date="2015-11" db="EMBL/GenBank/DDBJ databases">
        <authorList>
            <person name="Anvar S.Y."/>
        </authorList>
    </citation>
    <scope>NUCLEOTIDE SEQUENCE [LARGE SCALE GENOMIC DNA]</scope>
</reference>
<protein>
    <recommendedName>
        <fullName evidence="5 11">Transaldolase</fullName>
        <ecNumber evidence="5 11">2.2.1.2</ecNumber>
    </recommendedName>
</protein>
<dbReference type="PROSITE" id="PS01054">
    <property type="entry name" value="TRANSALDOLASE_1"/>
    <property type="match status" value="1"/>
</dbReference>
<dbReference type="EC" id="2.2.1.2" evidence="5 11"/>
<sequence length="323" mass="36102">MSFSLWCDFIQRDFLENEFKALIDARLINGATSNPSIFAQSLKTPAYTDSIKALKGKDKKSIYENLAIADIRRAAEILMPIWEQNIANGFVSIEIDPFLCDNAEQSIDEGIRLQQSIAMPNVMIKVPATKVGYEVMSEIMRRGISVNATLVFTPAQAKECAQAMKEGSKTFADSHSIKPQGVISVFVSRFDRAADAMLSENLRAQMGIINAMDCYEIIENSNQSHIRTLFASTGVKGDDLVKSYYIDKLILPHSVNTAPLDAIMAYKTSTDKVQKSLLESSTRARFWQEIARTGIDRAELSQRLLNEGIVAFQKSFEDMLRAF</sequence>
<evidence type="ECO:0000256" key="1">
    <source>
        <dbReference type="ARBA" id="ARBA00003518"/>
    </source>
</evidence>
<dbReference type="HAMAP" id="MF_00493">
    <property type="entry name" value="Transaldolase_2"/>
    <property type="match status" value="1"/>
</dbReference>
<accession>A0A099UD40</accession>
<dbReference type="PATRIC" id="fig|76936.10.peg.2047"/>
<gene>
    <name evidence="11" type="primary">tal</name>
    <name evidence="12" type="ORF">BN2458_PEG2097</name>
    <name evidence="13" type="ORF">LS75_004200</name>
</gene>
<evidence type="ECO:0000313" key="14">
    <source>
        <dbReference type="Proteomes" id="UP000029925"/>
    </source>
</evidence>
<comment type="pathway">
    <text evidence="3 11">Carbohydrate degradation; pentose phosphate pathway; D-glyceraldehyde 3-phosphate and beta-D-fructose 6-phosphate from D-ribose 5-phosphate and D-xylulose 5-phosphate (non-oxidative stage): step 2/3.</text>
</comment>
<keyword evidence="6 11" id="KW-0963">Cytoplasm</keyword>
<dbReference type="GO" id="GO:0006098">
    <property type="term" value="P:pentose-phosphate shunt"/>
    <property type="evidence" value="ECO:0007669"/>
    <property type="project" value="UniProtKB-UniRule"/>
</dbReference>
<evidence type="ECO:0000256" key="3">
    <source>
        <dbReference type="ARBA" id="ARBA00004857"/>
    </source>
</evidence>
<name>A0A099UD40_9HELI</name>
<dbReference type="Proteomes" id="UP000029925">
    <property type="component" value="Unassembled WGS sequence"/>
</dbReference>
<evidence type="ECO:0000256" key="4">
    <source>
        <dbReference type="ARBA" id="ARBA00008426"/>
    </source>
</evidence>
<evidence type="ECO:0000256" key="7">
    <source>
        <dbReference type="ARBA" id="ARBA00022679"/>
    </source>
</evidence>
<dbReference type="NCBIfam" id="NF003026">
    <property type="entry name" value="PRK03903.1"/>
    <property type="match status" value="1"/>
</dbReference>
<reference evidence="12" key="3">
    <citation type="submission" date="2015-11" db="EMBL/GenBank/DDBJ databases">
        <authorList>
            <person name="Zhang Y."/>
            <person name="Guo Z."/>
        </authorList>
    </citation>
    <scope>NUCLEOTIDE SEQUENCE</scope>
    <source>
        <strain evidence="12">1</strain>
    </source>
</reference>
<dbReference type="GO" id="GO:0005975">
    <property type="term" value="P:carbohydrate metabolic process"/>
    <property type="evidence" value="ECO:0007669"/>
    <property type="project" value="InterPro"/>
</dbReference>
<evidence type="ECO:0000256" key="6">
    <source>
        <dbReference type="ARBA" id="ARBA00022490"/>
    </source>
</evidence>
<evidence type="ECO:0000256" key="2">
    <source>
        <dbReference type="ARBA" id="ARBA00004496"/>
    </source>
</evidence>
<dbReference type="Proteomes" id="UP000064525">
    <property type="component" value="Chromosome I"/>
</dbReference>
<dbReference type="EMBL" id="LN907858">
    <property type="protein sequence ID" value="CUU40980.1"/>
    <property type="molecule type" value="Genomic_DNA"/>
</dbReference>
<proteinExistence type="inferred from homology"/>
<dbReference type="InterPro" id="IPR013785">
    <property type="entry name" value="Aldolase_TIM"/>
</dbReference>
<dbReference type="SUPFAM" id="SSF51569">
    <property type="entry name" value="Aldolase"/>
    <property type="match status" value="1"/>
</dbReference>
<comment type="catalytic activity">
    <reaction evidence="10 11">
        <text>D-sedoheptulose 7-phosphate + D-glyceraldehyde 3-phosphate = D-erythrose 4-phosphate + beta-D-fructose 6-phosphate</text>
        <dbReference type="Rhea" id="RHEA:17053"/>
        <dbReference type="ChEBI" id="CHEBI:16897"/>
        <dbReference type="ChEBI" id="CHEBI:57483"/>
        <dbReference type="ChEBI" id="CHEBI:57634"/>
        <dbReference type="ChEBI" id="CHEBI:59776"/>
        <dbReference type="EC" id="2.2.1.2"/>
    </reaction>
</comment>
<dbReference type="PANTHER" id="PTHR10683">
    <property type="entry name" value="TRANSALDOLASE"/>
    <property type="match status" value="1"/>
</dbReference>
<evidence type="ECO:0000256" key="8">
    <source>
        <dbReference type="ARBA" id="ARBA00023126"/>
    </source>
</evidence>
<evidence type="ECO:0000256" key="11">
    <source>
        <dbReference type="HAMAP-Rule" id="MF_00493"/>
    </source>
</evidence>
<evidence type="ECO:0000256" key="9">
    <source>
        <dbReference type="ARBA" id="ARBA00023270"/>
    </source>
</evidence>
<dbReference type="NCBIfam" id="TIGR00876">
    <property type="entry name" value="tal_mycobact"/>
    <property type="match status" value="1"/>
</dbReference>
<dbReference type="AlphaFoldDB" id="A0A099UD40"/>
<dbReference type="GeneID" id="78152194"/>